<accession>A0A1E3NHY7</accession>
<feature type="region of interest" description="Disordered" evidence="1">
    <location>
        <begin position="1"/>
        <end position="29"/>
    </location>
</feature>
<feature type="transmembrane region" description="Helical" evidence="2">
    <location>
        <begin position="474"/>
        <end position="494"/>
    </location>
</feature>
<dbReference type="InterPro" id="IPR044926">
    <property type="entry name" value="RGS_subdomain_2"/>
</dbReference>
<keyword evidence="2" id="KW-1133">Transmembrane helix</keyword>
<evidence type="ECO:0000313" key="4">
    <source>
        <dbReference type="EMBL" id="ODQ45706.1"/>
    </source>
</evidence>
<dbReference type="SUPFAM" id="SSF48097">
    <property type="entry name" value="Regulator of G-protein signaling, RGS"/>
    <property type="match status" value="1"/>
</dbReference>
<dbReference type="CDD" id="cd07440">
    <property type="entry name" value="RGS"/>
    <property type="match status" value="1"/>
</dbReference>
<dbReference type="AlphaFoldDB" id="A0A1E3NHY7"/>
<evidence type="ECO:0000259" key="3">
    <source>
        <dbReference type="PROSITE" id="PS50132"/>
    </source>
</evidence>
<reference evidence="4 5" key="1">
    <citation type="journal article" date="2016" name="Proc. Natl. Acad. Sci. U.S.A.">
        <title>Comparative genomics of biotechnologically important yeasts.</title>
        <authorList>
            <person name="Riley R."/>
            <person name="Haridas S."/>
            <person name="Wolfe K.H."/>
            <person name="Lopes M.R."/>
            <person name="Hittinger C.T."/>
            <person name="Goeker M."/>
            <person name="Salamov A.A."/>
            <person name="Wisecaver J.H."/>
            <person name="Long T.M."/>
            <person name="Calvey C.H."/>
            <person name="Aerts A.L."/>
            <person name="Barry K.W."/>
            <person name="Choi C."/>
            <person name="Clum A."/>
            <person name="Coughlan A.Y."/>
            <person name="Deshpande S."/>
            <person name="Douglass A.P."/>
            <person name="Hanson S.J."/>
            <person name="Klenk H.-P."/>
            <person name="LaButti K.M."/>
            <person name="Lapidus A."/>
            <person name="Lindquist E.A."/>
            <person name="Lipzen A.M."/>
            <person name="Meier-Kolthoff J.P."/>
            <person name="Ohm R.A."/>
            <person name="Otillar R.P."/>
            <person name="Pangilinan J.L."/>
            <person name="Peng Y."/>
            <person name="Rokas A."/>
            <person name="Rosa C.A."/>
            <person name="Scheuner C."/>
            <person name="Sibirny A.A."/>
            <person name="Slot J.C."/>
            <person name="Stielow J.B."/>
            <person name="Sun H."/>
            <person name="Kurtzman C.P."/>
            <person name="Blackwell M."/>
            <person name="Grigoriev I.V."/>
            <person name="Jeffries T.W."/>
        </authorList>
    </citation>
    <scope>NUCLEOTIDE SEQUENCE [LARGE SCALE GENOMIC DNA]</scope>
    <source>
        <strain evidence="4 5">NRRL Y-2026</strain>
    </source>
</reference>
<dbReference type="Proteomes" id="UP000094455">
    <property type="component" value="Unassembled WGS sequence"/>
</dbReference>
<dbReference type="InterPro" id="IPR016137">
    <property type="entry name" value="RGS"/>
</dbReference>
<dbReference type="InterPro" id="IPR052246">
    <property type="entry name" value="Cell_Polariz_PKAAnc"/>
</dbReference>
<dbReference type="GO" id="GO:0008104">
    <property type="term" value="P:intracellular protein localization"/>
    <property type="evidence" value="ECO:0007669"/>
    <property type="project" value="TreeGrafter"/>
</dbReference>
<feature type="region of interest" description="Disordered" evidence="1">
    <location>
        <begin position="167"/>
        <end position="195"/>
    </location>
</feature>
<evidence type="ECO:0000256" key="1">
    <source>
        <dbReference type="SAM" id="MobiDB-lite"/>
    </source>
</evidence>
<feature type="region of interest" description="Disordered" evidence="1">
    <location>
        <begin position="243"/>
        <end position="270"/>
    </location>
</feature>
<feature type="transmembrane region" description="Helical" evidence="2">
    <location>
        <begin position="385"/>
        <end position="406"/>
    </location>
</feature>
<name>A0A1E3NHY7_9ASCO</name>
<dbReference type="GO" id="GO:0005886">
    <property type="term" value="C:plasma membrane"/>
    <property type="evidence" value="ECO:0007669"/>
    <property type="project" value="TreeGrafter"/>
</dbReference>
<evidence type="ECO:0000313" key="5">
    <source>
        <dbReference type="Proteomes" id="UP000094455"/>
    </source>
</evidence>
<dbReference type="EMBL" id="KV454004">
    <property type="protein sequence ID" value="ODQ45706.1"/>
    <property type="molecule type" value="Genomic_DNA"/>
</dbReference>
<proteinExistence type="predicted"/>
<dbReference type="InterPro" id="IPR036305">
    <property type="entry name" value="RGS_sf"/>
</dbReference>
<dbReference type="PROSITE" id="PS50132">
    <property type="entry name" value="RGS"/>
    <property type="match status" value="1"/>
</dbReference>
<protein>
    <recommendedName>
        <fullName evidence="3">RGS domain-containing protein</fullName>
    </recommendedName>
</protein>
<keyword evidence="5" id="KW-1185">Reference proteome</keyword>
<dbReference type="PANTHER" id="PTHR13155:SF1">
    <property type="entry name" value="A-KINASE ANCHOR PROTEIN 10, MITOCHONDRIAL"/>
    <property type="match status" value="1"/>
</dbReference>
<dbReference type="OrthoDB" id="5584247at2759"/>
<evidence type="ECO:0000256" key="2">
    <source>
        <dbReference type="SAM" id="Phobius"/>
    </source>
</evidence>
<dbReference type="STRING" id="763406.A0A1E3NHY7"/>
<dbReference type="GeneID" id="30178108"/>
<keyword evidence="2" id="KW-0812">Transmembrane</keyword>
<dbReference type="Pfam" id="PF00615">
    <property type="entry name" value="RGS"/>
    <property type="match status" value="1"/>
</dbReference>
<gene>
    <name evidence="4" type="ORF">PICMEDRAFT_16997</name>
</gene>
<dbReference type="SMART" id="SM00315">
    <property type="entry name" value="RGS"/>
    <property type="match status" value="1"/>
</dbReference>
<dbReference type="PANTHER" id="PTHR13155">
    <property type="entry name" value="A-KINASE ANCHOR PROTEINS"/>
    <property type="match status" value="1"/>
</dbReference>
<feature type="compositionally biased region" description="Low complexity" evidence="1">
    <location>
        <begin position="185"/>
        <end position="195"/>
    </location>
</feature>
<sequence>MPGADAEVSLPAETSDHHPIQSGSGNNNANVIKSKLADVSDLQDYYDALDELEKQNGKLQTFNTMPETDTRDRWPTLFEILNKKTQSPLDLWSFYVFMRDEAHSIDYIDFWIDTVQHINLCKVYVKGLKDSLLVSARARQSDIVSNALNVNNKSLLIGEIEPPQTRYSVKRSDSVKHDAATNRASQNSSKNSGSSSMLLDLLMKHDLFEGEDPHRLSTFLRGEHSVRTSDPVVNARIDEIKRKSQNFPSSTSINQADITEGSKSNHSSSNFRISRINPEMVETLIQDDFDTKHRSYDKAHLISRVSLRKSTRNILNTYLSDDAEKRIDLPTEILDKVRFELETQGRDDPEVFDEAREYVFKAMEYDAYPNFLRNHALKNVTRKSAAIRIMLSMISGLAAFWTGYTLIFMNYEPKPTRAVVVVPFFFMSYFFFTAFYRVDPILCYAGYCESNSTPGGVLPIREPYVKKLLRKRSWFVLTVLCAVAAAFSVIFALVPGRRLTHSS</sequence>
<feature type="compositionally biased region" description="Basic and acidic residues" evidence="1">
    <location>
        <begin position="170"/>
        <end position="180"/>
    </location>
</feature>
<organism evidence="4 5">
    <name type="scientific">Pichia membranifaciens NRRL Y-2026</name>
    <dbReference type="NCBI Taxonomy" id="763406"/>
    <lineage>
        <taxon>Eukaryota</taxon>
        <taxon>Fungi</taxon>
        <taxon>Dikarya</taxon>
        <taxon>Ascomycota</taxon>
        <taxon>Saccharomycotina</taxon>
        <taxon>Pichiomycetes</taxon>
        <taxon>Pichiales</taxon>
        <taxon>Pichiaceae</taxon>
        <taxon>Pichia</taxon>
    </lineage>
</organism>
<feature type="compositionally biased region" description="Polar residues" evidence="1">
    <location>
        <begin position="245"/>
        <end position="270"/>
    </location>
</feature>
<feature type="transmembrane region" description="Helical" evidence="2">
    <location>
        <begin position="418"/>
        <end position="436"/>
    </location>
</feature>
<feature type="domain" description="RGS" evidence="3">
    <location>
        <begin position="312"/>
        <end position="381"/>
    </location>
</feature>
<dbReference type="RefSeq" id="XP_019016819.1">
    <property type="nucleotide sequence ID" value="XM_019161421.1"/>
</dbReference>
<dbReference type="Gene3D" id="1.10.167.10">
    <property type="entry name" value="Regulator of G-protein Signalling 4, domain 2"/>
    <property type="match status" value="1"/>
</dbReference>
<keyword evidence="2" id="KW-0472">Membrane</keyword>